<evidence type="ECO:0000313" key="1">
    <source>
        <dbReference type="EMBL" id="NVO67145.1"/>
    </source>
</evidence>
<protein>
    <submittedName>
        <fullName evidence="1">Dna2/Cas4 domain-containing protein</fullName>
    </submittedName>
</protein>
<dbReference type="OrthoDB" id="26676at2157"/>
<evidence type="ECO:0000313" key="2">
    <source>
        <dbReference type="Proteomes" id="UP000570823"/>
    </source>
</evidence>
<keyword evidence="2" id="KW-1185">Reference proteome</keyword>
<sequence>MGKDDGLTGISAVTAAHFCPLRLYLDRQEEHEEPPRYAVCKQVSYHLGMGPLDPPAVWAEIAAVLPYAGEAEHALFAQCIEACTDVEWIPFSDTDVPVSSPTLGIRGTVDKADPALPGFAITRSSEAPVAGVHGADRLRIACYAACVRETLGIDVPGGWVEYVPSGVIRFCTPGPRDRRAMLRAIAAAKEVEAGTIPGKPLNPPCARCPHGERCSPGPRRLSDLL</sequence>
<name>A0A7K4HPE0_9EURY</name>
<dbReference type="Proteomes" id="UP000570823">
    <property type="component" value="Unassembled WGS sequence"/>
</dbReference>
<gene>
    <name evidence="1" type="ORF">HWN36_07440</name>
</gene>
<reference evidence="1 2" key="1">
    <citation type="submission" date="2020-06" db="EMBL/GenBank/DDBJ databases">
        <title>Methanofollis fontis sp. nov., a methanogen isolated from marine sediments near a cold seep at Four-Way Closure Ridge offshore southwestern Taiwan.</title>
        <authorList>
            <person name="Chen S.-C."/>
            <person name="Teng N.-H."/>
            <person name="Lin Y.-S."/>
            <person name="Lai M.-C."/>
            <person name="Chen H.-H."/>
            <person name="Wang C.-C."/>
        </authorList>
    </citation>
    <scope>NUCLEOTIDE SEQUENCE [LARGE SCALE GENOMIC DNA]</scope>
    <source>
        <strain evidence="1 2">DSM 2702</strain>
    </source>
</reference>
<dbReference type="AlphaFoldDB" id="A0A7K4HPE0"/>
<accession>A0A7K4HPE0</accession>
<proteinExistence type="predicted"/>
<comment type="caution">
    <text evidence="1">The sequence shown here is derived from an EMBL/GenBank/DDBJ whole genome shotgun (WGS) entry which is preliminary data.</text>
</comment>
<organism evidence="1 2">
    <name type="scientific">Methanofollis tationis</name>
    <dbReference type="NCBI Taxonomy" id="81417"/>
    <lineage>
        <taxon>Archaea</taxon>
        <taxon>Methanobacteriati</taxon>
        <taxon>Methanobacteriota</taxon>
        <taxon>Stenosarchaea group</taxon>
        <taxon>Methanomicrobia</taxon>
        <taxon>Methanomicrobiales</taxon>
        <taxon>Methanomicrobiaceae</taxon>
        <taxon>Methanofollis</taxon>
    </lineage>
</organism>
<dbReference type="EMBL" id="JABXWR010000001">
    <property type="protein sequence ID" value="NVO67145.1"/>
    <property type="molecule type" value="Genomic_DNA"/>
</dbReference>
<dbReference type="RefSeq" id="WP_176788771.1">
    <property type="nucleotide sequence ID" value="NZ_JABXWR010000001.1"/>
</dbReference>